<feature type="transmembrane region" description="Helical" evidence="7">
    <location>
        <begin position="6"/>
        <end position="25"/>
    </location>
</feature>
<name>A0A9P4QME7_9PLEO</name>
<evidence type="ECO:0000256" key="2">
    <source>
        <dbReference type="ARBA" id="ARBA00022692"/>
    </source>
</evidence>
<accession>A0A9P4QME7</accession>
<evidence type="ECO:0000256" key="7">
    <source>
        <dbReference type="SAM" id="Phobius"/>
    </source>
</evidence>
<evidence type="ECO:0000313" key="9">
    <source>
        <dbReference type="EMBL" id="KAF2727496.1"/>
    </source>
</evidence>
<dbReference type="OrthoDB" id="3903189at2759"/>
<sequence>MSLLQPEASIWYVICWVVVGIRFMGKRIRLGSWRFLQIDDFLVIPAMMTLTILMAILHIIIHTNSNLIPPGMDVSTLTPDEVAERVYGSKLTIVVEQMQILTIWLLKACLLIMYSRMTDLLSLHRVVKGVAIYAGVAFVMMEILWFGVWCRPFAQYWAVPTNSTQCSAMVNHLITNAVLNISSDIMILLIPIPLVFKVKIPVKSKAVLGCIFFIGAFTIFAAARNKYESFTHPFSSNWTIWYLREAFTAMLCANLPLARPVMQRVFGLGDWTHRDTTTRTGSVFGNTSRYGSSLFHRRSNRDSRLPISKPMPIIPRPVSDEYLNQCISPLEIRYDTEIRIDSPASTFSYDKASMLELAKSDDQPKYPDPLDAKSLGPSTPTSEQVITVCYAERNRDTRIM</sequence>
<feature type="transmembrane region" description="Helical" evidence="7">
    <location>
        <begin position="238"/>
        <end position="257"/>
    </location>
</feature>
<keyword evidence="2 7" id="KW-0812">Transmembrane</keyword>
<dbReference type="Pfam" id="PF20684">
    <property type="entry name" value="Fung_rhodopsin"/>
    <property type="match status" value="1"/>
</dbReference>
<feature type="region of interest" description="Disordered" evidence="6">
    <location>
        <begin position="360"/>
        <end position="381"/>
    </location>
</feature>
<keyword evidence="10" id="KW-1185">Reference proteome</keyword>
<evidence type="ECO:0000256" key="1">
    <source>
        <dbReference type="ARBA" id="ARBA00004141"/>
    </source>
</evidence>
<organism evidence="9 10">
    <name type="scientific">Polyplosphaeria fusca</name>
    <dbReference type="NCBI Taxonomy" id="682080"/>
    <lineage>
        <taxon>Eukaryota</taxon>
        <taxon>Fungi</taxon>
        <taxon>Dikarya</taxon>
        <taxon>Ascomycota</taxon>
        <taxon>Pezizomycotina</taxon>
        <taxon>Dothideomycetes</taxon>
        <taxon>Pleosporomycetidae</taxon>
        <taxon>Pleosporales</taxon>
        <taxon>Tetraplosphaeriaceae</taxon>
        <taxon>Polyplosphaeria</taxon>
    </lineage>
</organism>
<feature type="transmembrane region" description="Helical" evidence="7">
    <location>
        <begin position="206"/>
        <end position="223"/>
    </location>
</feature>
<dbReference type="Proteomes" id="UP000799444">
    <property type="component" value="Unassembled WGS sequence"/>
</dbReference>
<dbReference type="AlphaFoldDB" id="A0A9P4QME7"/>
<reference evidence="9" key="1">
    <citation type="journal article" date="2020" name="Stud. Mycol.">
        <title>101 Dothideomycetes genomes: a test case for predicting lifestyles and emergence of pathogens.</title>
        <authorList>
            <person name="Haridas S."/>
            <person name="Albert R."/>
            <person name="Binder M."/>
            <person name="Bloem J."/>
            <person name="Labutti K."/>
            <person name="Salamov A."/>
            <person name="Andreopoulos B."/>
            <person name="Baker S."/>
            <person name="Barry K."/>
            <person name="Bills G."/>
            <person name="Bluhm B."/>
            <person name="Cannon C."/>
            <person name="Castanera R."/>
            <person name="Culley D."/>
            <person name="Daum C."/>
            <person name="Ezra D."/>
            <person name="Gonzalez J."/>
            <person name="Henrissat B."/>
            <person name="Kuo A."/>
            <person name="Liang C."/>
            <person name="Lipzen A."/>
            <person name="Lutzoni F."/>
            <person name="Magnuson J."/>
            <person name="Mondo S."/>
            <person name="Nolan M."/>
            <person name="Ohm R."/>
            <person name="Pangilinan J."/>
            <person name="Park H.-J."/>
            <person name="Ramirez L."/>
            <person name="Alfaro M."/>
            <person name="Sun H."/>
            <person name="Tritt A."/>
            <person name="Yoshinaga Y."/>
            <person name="Zwiers L.-H."/>
            <person name="Turgeon B."/>
            <person name="Goodwin S."/>
            <person name="Spatafora J."/>
            <person name="Crous P."/>
            <person name="Grigoriev I."/>
        </authorList>
    </citation>
    <scope>NUCLEOTIDE SEQUENCE</scope>
    <source>
        <strain evidence="9">CBS 125425</strain>
    </source>
</reference>
<evidence type="ECO:0000259" key="8">
    <source>
        <dbReference type="Pfam" id="PF20684"/>
    </source>
</evidence>
<gene>
    <name evidence="9" type="ORF">EJ04DRAFT_505628</name>
</gene>
<feature type="transmembrane region" description="Helical" evidence="7">
    <location>
        <begin position="126"/>
        <end position="149"/>
    </location>
</feature>
<feature type="compositionally biased region" description="Basic and acidic residues" evidence="6">
    <location>
        <begin position="360"/>
        <end position="371"/>
    </location>
</feature>
<comment type="similarity">
    <text evidence="5">Belongs to the SAT4 family.</text>
</comment>
<dbReference type="PANTHER" id="PTHR33048:SF149">
    <property type="entry name" value="UBID FAMILY DECARBOXYLASE"/>
    <property type="match status" value="1"/>
</dbReference>
<evidence type="ECO:0000256" key="6">
    <source>
        <dbReference type="SAM" id="MobiDB-lite"/>
    </source>
</evidence>
<evidence type="ECO:0000256" key="3">
    <source>
        <dbReference type="ARBA" id="ARBA00022989"/>
    </source>
</evidence>
<keyword evidence="4 7" id="KW-0472">Membrane</keyword>
<comment type="caution">
    <text evidence="9">The sequence shown here is derived from an EMBL/GenBank/DDBJ whole genome shotgun (WGS) entry which is preliminary data.</text>
</comment>
<evidence type="ECO:0000256" key="4">
    <source>
        <dbReference type="ARBA" id="ARBA00023136"/>
    </source>
</evidence>
<dbReference type="InterPro" id="IPR049326">
    <property type="entry name" value="Rhodopsin_dom_fungi"/>
</dbReference>
<feature type="transmembrane region" description="Helical" evidence="7">
    <location>
        <begin position="97"/>
        <end position="114"/>
    </location>
</feature>
<evidence type="ECO:0000256" key="5">
    <source>
        <dbReference type="ARBA" id="ARBA00038359"/>
    </source>
</evidence>
<dbReference type="InterPro" id="IPR052337">
    <property type="entry name" value="SAT4-like"/>
</dbReference>
<evidence type="ECO:0000313" key="10">
    <source>
        <dbReference type="Proteomes" id="UP000799444"/>
    </source>
</evidence>
<protein>
    <recommendedName>
        <fullName evidence="8">Rhodopsin domain-containing protein</fullName>
    </recommendedName>
</protein>
<feature type="transmembrane region" description="Helical" evidence="7">
    <location>
        <begin position="41"/>
        <end position="61"/>
    </location>
</feature>
<comment type="subcellular location">
    <subcellularLocation>
        <location evidence="1">Membrane</location>
        <topology evidence="1">Multi-pass membrane protein</topology>
    </subcellularLocation>
</comment>
<keyword evidence="3 7" id="KW-1133">Transmembrane helix</keyword>
<proteinExistence type="inferred from homology"/>
<feature type="domain" description="Rhodopsin" evidence="8">
    <location>
        <begin position="32"/>
        <end position="264"/>
    </location>
</feature>
<dbReference type="PANTHER" id="PTHR33048">
    <property type="entry name" value="PTH11-LIKE INTEGRAL MEMBRANE PROTEIN (AFU_ORTHOLOGUE AFUA_5G11245)"/>
    <property type="match status" value="1"/>
</dbReference>
<dbReference type="EMBL" id="ML996329">
    <property type="protein sequence ID" value="KAF2727496.1"/>
    <property type="molecule type" value="Genomic_DNA"/>
</dbReference>
<dbReference type="GO" id="GO:0016020">
    <property type="term" value="C:membrane"/>
    <property type="evidence" value="ECO:0007669"/>
    <property type="project" value="UniProtKB-SubCell"/>
</dbReference>
<feature type="transmembrane region" description="Helical" evidence="7">
    <location>
        <begin position="169"/>
        <end position="194"/>
    </location>
</feature>